<feature type="compositionally biased region" description="Basic and acidic residues" evidence="1">
    <location>
        <begin position="119"/>
        <end position="134"/>
    </location>
</feature>
<evidence type="ECO:0000256" key="1">
    <source>
        <dbReference type="SAM" id="MobiDB-lite"/>
    </source>
</evidence>
<comment type="caution">
    <text evidence="2">The sequence shown here is derived from an EMBL/GenBank/DDBJ whole genome shotgun (WGS) entry which is preliminary data.</text>
</comment>
<reference evidence="2 3" key="1">
    <citation type="journal article" date="2024" name="Science">
        <title>Giant polyketide synthase enzymes in the biosynthesis of giant marine polyether toxins.</title>
        <authorList>
            <person name="Fallon T.R."/>
            <person name="Shende V.V."/>
            <person name="Wierzbicki I.H."/>
            <person name="Pendleton A.L."/>
            <person name="Watervoot N.F."/>
            <person name="Auber R.P."/>
            <person name="Gonzalez D.J."/>
            <person name="Wisecaver J.H."/>
            <person name="Moore B.S."/>
        </authorList>
    </citation>
    <scope>NUCLEOTIDE SEQUENCE [LARGE SCALE GENOMIC DNA]</scope>
    <source>
        <strain evidence="2 3">12B1</strain>
    </source>
</reference>
<organism evidence="2 3">
    <name type="scientific">Prymnesium parvum</name>
    <name type="common">Toxic golden alga</name>
    <dbReference type="NCBI Taxonomy" id="97485"/>
    <lineage>
        <taxon>Eukaryota</taxon>
        <taxon>Haptista</taxon>
        <taxon>Haptophyta</taxon>
        <taxon>Prymnesiophyceae</taxon>
        <taxon>Prymnesiales</taxon>
        <taxon>Prymnesiaceae</taxon>
        <taxon>Prymnesium</taxon>
    </lineage>
</organism>
<feature type="compositionally biased region" description="Polar residues" evidence="1">
    <location>
        <begin position="67"/>
        <end position="79"/>
    </location>
</feature>
<gene>
    <name evidence="2" type="ORF">AB1Y20_022155</name>
</gene>
<dbReference type="Proteomes" id="UP001515480">
    <property type="component" value="Unassembled WGS sequence"/>
</dbReference>
<evidence type="ECO:0000313" key="3">
    <source>
        <dbReference type="Proteomes" id="UP001515480"/>
    </source>
</evidence>
<sequence>MIVMWRNCGGTSAVSPDTEGSELLQPFLDRRESLAEERGVSSLISQTIGRLSGSYRRLDDAEPGVQLSLQGESPASSRSAAGECSPDGGQRAHSPDGAVRRGVRGAEGEGRGGSAVAEEEARRRGQEAAEKEAGEAAAAAMEAAAAAVEAAERAAAERAATEKQFALTSAKLGSGVRERLQRIAMVRDATEDSDADDREPLFPESLQLSVRAPLPRRFSTPARLIVSGAWLARQRHRVTIQRT</sequence>
<protein>
    <submittedName>
        <fullName evidence="2">Uncharacterized protein</fullName>
    </submittedName>
</protein>
<accession>A0AB34JGA9</accession>
<feature type="region of interest" description="Disordered" evidence="1">
    <location>
        <begin position="67"/>
        <end position="134"/>
    </location>
</feature>
<proteinExistence type="predicted"/>
<evidence type="ECO:0000313" key="2">
    <source>
        <dbReference type="EMBL" id="KAL1520579.1"/>
    </source>
</evidence>
<dbReference type="AlphaFoldDB" id="A0AB34JGA9"/>
<name>A0AB34JGA9_PRYPA</name>
<keyword evidence="3" id="KW-1185">Reference proteome</keyword>
<dbReference type="EMBL" id="JBGBPQ010000008">
    <property type="protein sequence ID" value="KAL1520579.1"/>
    <property type="molecule type" value="Genomic_DNA"/>
</dbReference>